<proteinExistence type="predicted"/>
<dbReference type="PROSITE" id="PS51982">
    <property type="entry name" value="CMP"/>
    <property type="match status" value="1"/>
</dbReference>
<accession>A0A915NY95</accession>
<evidence type="ECO:0000313" key="4">
    <source>
        <dbReference type="WBParaSite" id="scf7180000421343.g6718"/>
    </source>
</evidence>
<dbReference type="Pfam" id="PF16534">
    <property type="entry name" value="ULD"/>
    <property type="match status" value="1"/>
</dbReference>
<dbReference type="InterPro" id="IPR038224">
    <property type="entry name" value="SATB_ULD_sf"/>
</dbReference>
<keyword evidence="1" id="KW-0175">Coiled coil</keyword>
<dbReference type="WBParaSite" id="scf7180000421343.g6718">
    <property type="protein sequence ID" value="scf7180000421343.g6718"/>
    <property type="gene ID" value="scf7180000421343.g6718"/>
</dbReference>
<sequence length="391" mass="45545">MDTTPKTISLYVIVEGPNHYLARPVNVNGEVIIGNLIEYILISLKLKHAIDGARGYIGLNGWKQIRIENITENKKDTVKKLFGNISKHVTVKILVNQEMKMNLGNLEKDHFGKRCKTDLILQNDAKPEIINLIKTTFNLIRLHLKSQEKNPLLDKIEKLLMGFCEKSFEANISEEKVDKMRENKEIEVITLFEETPKINEISKKRKIVLKEDETEIGELNKNKKIETITLKEDGKKINALNENKEIETITLKEDGKKINALNENEKIEVFNKNEIEVAKKNEIEVFSKNEIEVSKKNEINMKKDELKEDNELINNENKRETADTKKLFGEYVKLSRNDRKRFMNPRRKKIFNNLAINKDVKEDSVMDFWVRIEGNIKLRAGEELQWVKVSF</sequence>
<organism evidence="3 4">
    <name type="scientific">Meloidogyne floridensis</name>
    <dbReference type="NCBI Taxonomy" id="298350"/>
    <lineage>
        <taxon>Eukaryota</taxon>
        <taxon>Metazoa</taxon>
        <taxon>Ecdysozoa</taxon>
        <taxon>Nematoda</taxon>
        <taxon>Chromadorea</taxon>
        <taxon>Rhabditida</taxon>
        <taxon>Tylenchina</taxon>
        <taxon>Tylenchomorpha</taxon>
        <taxon>Tylenchoidea</taxon>
        <taxon>Meloidogynidae</taxon>
        <taxon>Meloidogyninae</taxon>
        <taxon>Meloidogyne</taxon>
    </lineage>
</organism>
<keyword evidence="3" id="KW-1185">Reference proteome</keyword>
<dbReference type="Gene3D" id="3.10.20.710">
    <property type="entry name" value="SATB, ubiquitin-like oligomerisation domain"/>
    <property type="match status" value="1"/>
</dbReference>
<dbReference type="InterPro" id="IPR032392">
    <property type="entry name" value="ULD"/>
</dbReference>
<evidence type="ECO:0000256" key="1">
    <source>
        <dbReference type="SAM" id="Coils"/>
    </source>
</evidence>
<dbReference type="AlphaFoldDB" id="A0A915NY95"/>
<name>A0A915NY95_9BILA</name>
<evidence type="ECO:0000313" key="3">
    <source>
        <dbReference type="Proteomes" id="UP000887560"/>
    </source>
</evidence>
<dbReference type="Proteomes" id="UP000887560">
    <property type="component" value="Unplaced"/>
</dbReference>
<protein>
    <submittedName>
        <fullName evidence="4">ULD domain-containing protein</fullName>
    </submittedName>
</protein>
<feature type="domain" description="CMP" evidence="2">
    <location>
        <begin position="5"/>
        <end position="97"/>
    </location>
</feature>
<reference evidence="4" key="1">
    <citation type="submission" date="2022-11" db="UniProtKB">
        <authorList>
            <consortium name="WormBaseParasite"/>
        </authorList>
    </citation>
    <scope>IDENTIFICATION</scope>
</reference>
<evidence type="ECO:0000259" key="2">
    <source>
        <dbReference type="PROSITE" id="PS51982"/>
    </source>
</evidence>
<feature type="coiled-coil region" evidence="1">
    <location>
        <begin position="296"/>
        <end position="323"/>
    </location>
</feature>